<protein>
    <submittedName>
        <fullName evidence="1">Uncharacterized protein</fullName>
    </submittedName>
</protein>
<comment type="caution">
    <text evidence="1">The sequence shown here is derived from an EMBL/GenBank/DDBJ whole genome shotgun (WGS) entry which is preliminary data.</text>
</comment>
<organism evidence="1">
    <name type="scientific">Chlorobaculum parvum</name>
    <dbReference type="NCBI Taxonomy" id="274539"/>
    <lineage>
        <taxon>Bacteria</taxon>
        <taxon>Pseudomonadati</taxon>
        <taxon>Chlorobiota</taxon>
        <taxon>Chlorobiia</taxon>
        <taxon>Chlorobiales</taxon>
        <taxon>Chlorobiaceae</taxon>
        <taxon>Chlorobaculum</taxon>
    </lineage>
</organism>
<accession>A0A7C5DF44</accession>
<dbReference type="EMBL" id="DRSQ01000006">
    <property type="protein sequence ID" value="HHE31090.1"/>
    <property type="molecule type" value="Genomic_DNA"/>
</dbReference>
<evidence type="ECO:0000313" key="1">
    <source>
        <dbReference type="EMBL" id="HHE31090.1"/>
    </source>
</evidence>
<dbReference type="Proteomes" id="UP000886058">
    <property type="component" value="Unassembled WGS sequence"/>
</dbReference>
<gene>
    <name evidence="1" type="ORF">ENL07_00245</name>
</gene>
<dbReference type="AlphaFoldDB" id="A0A7C5DF44"/>
<proteinExistence type="predicted"/>
<sequence>MADAPCKNCKLRAKYDQNPSSLIGRFWRWHINFCPGWKAYFTGLPQEEKKKLAAQYDFRKYQ</sequence>
<reference evidence="1" key="1">
    <citation type="journal article" date="2020" name="mSystems">
        <title>Genome- and Community-Level Interaction Insights into Carbon Utilization and Element Cycling Functions of Hydrothermarchaeota in Hydrothermal Sediment.</title>
        <authorList>
            <person name="Zhou Z."/>
            <person name="Liu Y."/>
            <person name="Xu W."/>
            <person name="Pan J."/>
            <person name="Luo Z.H."/>
            <person name="Li M."/>
        </authorList>
    </citation>
    <scope>NUCLEOTIDE SEQUENCE [LARGE SCALE GENOMIC DNA]</scope>
    <source>
        <strain evidence="1">HyVt-633</strain>
    </source>
</reference>
<name>A0A7C5DF44_9CHLB</name>